<dbReference type="Gene3D" id="3.40.50.300">
    <property type="entry name" value="P-loop containing nucleotide triphosphate hydrolases"/>
    <property type="match status" value="1"/>
</dbReference>
<dbReference type="Proteomes" id="UP000034739">
    <property type="component" value="Unassembled WGS sequence"/>
</dbReference>
<evidence type="ECO:0000256" key="2">
    <source>
        <dbReference type="ARBA" id="ARBA00022741"/>
    </source>
</evidence>
<dbReference type="SMART" id="SM00382">
    <property type="entry name" value="AAA"/>
    <property type="match status" value="1"/>
</dbReference>
<feature type="domain" description="ABC transporter" evidence="4">
    <location>
        <begin position="23"/>
        <end position="256"/>
    </location>
</feature>
<dbReference type="InterPro" id="IPR050763">
    <property type="entry name" value="ABC_transporter_ATP-binding"/>
</dbReference>
<organism evidence="5 6">
    <name type="scientific">Candidatus Gottesmanbacteria bacterium GW2011_GWA2_47_9</name>
    <dbReference type="NCBI Taxonomy" id="1618445"/>
    <lineage>
        <taxon>Bacteria</taxon>
        <taxon>Candidatus Gottesmaniibacteriota</taxon>
    </lineage>
</organism>
<dbReference type="PANTHER" id="PTHR42711:SF4">
    <property type="entry name" value="ABC TRANSPORTER RELATED"/>
    <property type="match status" value="1"/>
</dbReference>
<dbReference type="InterPro" id="IPR027417">
    <property type="entry name" value="P-loop_NTPase"/>
</dbReference>
<name>A0A0G1X1J8_9BACT</name>
<keyword evidence="3" id="KW-0067">ATP-binding</keyword>
<dbReference type="GO" id="GO:0016887">
    <property type="term" value="F:ATP hydrolysis activity"/>
    <property type="evidence" value="ECO:0007669"/>
    <property type="project" value="InterPro"/>
</dbReference>
<dbReference type="PATRIC" id="fig|1618445.3.peg.321"/>
<dbReference type="PANTHER" id="PTHR42711">
    <property type="entry name" value="ABC TRANSPORTER ATP-BINDING PROTEIN"/>
    <property type="match status" value="1"/>
</dbReference>
<dbReference type="EMBL" id="LCOY01000009">
    <property type="protein sequence ID" value="KKU88310.1"/>
    <property type="molecule type" value="Genomic_DNA"/>
</dbReference>
<comment type="caution">
    <text evidence="5">The sequence shown here is derived from an EMBL/GenBank/DDBJ whole genome shotgun (WGS) entry which is preliminary data.</text>
</comment>
<keyword evidence="1" id="KW-0813">Transport</keyword>
<accession>A0A0G1X1J8</accession>
<evidence type="ECO:0000313" key="6">
    <source>
        <dbReference type="Proteomes" id="UP000034739"/>
    </source>
</evidence>
<dbReference type="AlphaFoldDB" id="A0A0G1X1J8"/>
<dbReference type="Pfam" id="PF00005">
    <property type="entry name" value="ABC_tran"/>
    <property type="match status" value="1"/>
</dbReference>
<reference evidence="5 6" key="1">
    <citation type="journal article" date="2015" name="Nature">
        <title>rRNA introns, odd ribosomes, and small enigmatic genomes across a large radiation of phyla.</title>
        <authorList>
            <person name="Brown C.T."/>
            <person name="Hug L.A."/>
            <person name="Thomas B.C."/>
            <person name="Sharon I."/>
            <person name="Castelle C.J."/>
            <person name="Singh A."/>
            <person name="Wilkins M.J."/>
            <person name="Williams K.H."/>
            <person name="Banfield J.F."/>
        </authorList>
    </citation>
    <scope>NUCLEOTIDE SEQUENCE [LARGE SCALE GENOMIC DNA]</scope>
</reference>
<dbReference type="InterPro" id="IPR017871">
    <property type="entry name" value="ABC_transporter-like_CS"/>
</dbReference>
<dbReference type="InterPro" id="IPR003439">
    <property type="entry name" value="ABC_transporter-like_ATP-bd"/>
</dbReference>
<evidence type="ECO:0000313" key="5">
    <source>
        <dbReference type="EMBL" id="KKU88310.1"/>
    </source>
</evidence>
<proteinExistence type="predicted"/>
<evidence type="ECO:0000256" key="3">
    <source>
        <dbReference type="ARBA" id="ARBA00022840"/>
    </source>
</evidence>
<dbReference type="PROSITE" id="PS50893">
    <property type="entry name" value="ABC_TRANSPORTER_2"/>
    <property type="match status" value="1"/>
</dbReference>
<sequence length="326" mass="37167">MTISVSHLKKYYQVHKKEPGFMGSIKSLVSRKYESVKAVDDISFDIAAGELVGFIGPNGAGKTTTLKCLSGLLWPTQGSVSVLGYTPFERKTAFLKQIALVMGQKNQLWWDLPAAETFLLNKEIYEIADDEYKKTRNELVDLLEVEHLLKIQVRKLSLGERMKMELIAALIHSPKVLFLDEPTIGLDVVMQKKMRDFIQEYNELKKSTILLTSHYMEDVRQLARRVIIIDHGKILYDGKLDQLVKKFAKHKVLSVVLETYVPPDKLKEVGELVEYNFPRAVIRVPRNASNVAAAQLLQKFPVDDLNIEEPDIEDIIRDVFTLSSKH</sequence>
<evidence type="ECO:0000256" key="1">
    <source>
        <dbReference type="ARBA" id="ARBA00022448"/>
    </source>
</evidence>
<evidence type="ECO:0000259" key="4">
    <source>
        <dbReference type="PROSITE" id="PS50893"/>
    </source>
</evidence>
<dbReference type="InterPro" id="IPR003593">
    <property type="entry name" value="AAA+_ATPase"/>
</dbReference>
<protein>
    <submittedName>
        <fullName evidence="5">ABC transporter related protein</fullName>
    </submittedName>
</protein>
<dbReference type="PROSITE" id="PS00211">
    <property type="entry name" value="ABC_TRANSPORTER_1"/>
    <property type="match status" value="1"/>
</dbReference>
<dbReference type="CDD" id="cd03267">
    <property type="entry name" value="ABC_NatA_like"/>
    <property type="match status" value="1"/>
</dbReference>
<keyword evidence="2" id="KW-0547">Nucleotide-binding</keyword>
<dbReference type="GO" id="GO:0005524">
    <property type="term" value="F:ATP binding"/>
    <property type="evidence" value="ECO:0007669"/>
    <property type="project" value="UniProtKB-KW"/>
</dbReference>
<gene>
    <name evidence="5" type="ORF">UY16_C0009G0031</name>
</gene>
<dbReference type="SUPFAM" id="SSF52540">
    <property type="entry name" value="P-loop containing nucleoside triphosphate hydrolases"/>
    <property type="match status" value="1"/>
</dbReference>